<dbReference type="RefSeq" id="WP_345437384.1">
    <property type="nucleotide sequence ID" value="NZ_BAABHK010000013.1"/>
</dbReference>
<feature type="chain" id="PRO_5045628465" description="Peptidase C51 domain-containing protein" evidence="1">
    <location>
        <begin position="32"/>
        <end position="239"/>
    </location>
</feature>
<evidence type="ECO:0000313" key="2">
    <source>
        <dbReference type="EMBL" id="GAA4634418.1"/>
    </source>
</evidence>
<keyword evidence="3" id="KW-1185">Reference proteome</keyword>
<organism evidence="2 3">
    <name type="scientific">Actinoallomurus vinaceus</name>
    <dbReference type="NCBI Taxonomy" id="1080074"/>
    <lineage>
        <taxon>Bacteria</taxon>
        <taxon>Bacillati</taxon>
        <taxon>Actinomycetota</taxon>
        <taxon>Actinomycetes</taxon>
        <taxon>Streptosporangiales</taxon>
        <taxon>Thermomonosporaceae</taxon>
        <taxon>Actinoallomurus</taxon>
    </lineage>
</organism>
<keyword evidence="1" id="KW-0732">Signal</keyword>
<dbReference type="Gene3D" id="3.90.1720.10">
    <property type="entry name" value="endopeptidase domain like (from Nostoc punctiforme)"/>
    <property type="match status" value="1"/>
</dbReference>
<comment type="caution">
    <text evidence="2">The sequence shown here is derived from an EMBL/GenBank/DDBJ whole genome shotgun (WGS) entry which is preliminary data.</text>
</comment>
<sequence>MTAPARLRAILSLALATVVTTGLTASATASATSANTTTKTADQTVTVDVATMSDSELAAIDPAAKLDPPQYKIRVAIAKKAITQIGQGEHPSQCGGKANCYPKAYKLKSKNIARPAEWCGVFVNWAWTQGGADKRPSMKGKGVDQGHWATYWQKWGKKVKRWHKTPNIGDAIVYGNYPDSTHVGVVVGLKYNKKGKVVQVRTVEGNVGDQVTDKKWRKIGNLTGRGFKASGFVSPVAGG</sequence>
<evidence type="ECO:0000256" key="1">
    <source>
        <dbReference type="SAM" id="SignalP"/>
    </source>
</evidence>
<evidence type="ECO:0008006" key="4">
    <source>
        <dbReference type="Google" id="ProtNLM"/>
    </source>
</evidence>
<accession>A0ABP8UNG8</accession>
<dbReference type="EMBL" id="BAABHK010000013">
    <property type="protein sequence ID" value="GAA4634418.1"/>
    <property type="molecule type" value="Genomic_DNA"/>
</dbReference>
<evidence type="ECO:0000313" key="3">
    <source>
        <dbReference type="Proteomes" id="UP001501442"/>
    </source>
</evidence>
<name>A0ABP8UNG8_9ACTN</name>
<feature type="signal peptide" evidence="1">
    <location>
        <begin position="1"/>
        <end position="31"/>
    </location>
</feature>
<reference evidence="3" key="1">
    <citation type="journal article" date="2019" name="Int. J. Syst. Evol. Microbiol.">
        <title>The Global Catalogue of Microorganisms (GCM) 10K type strain sequencing project: providing services to taxonomists for standard genome sequencing and annotation.</title>
        <authorList>
            <consortium name="The Broad Institute Genomics Platform"/>
            <consortium name="The Broad Institute Genome Sequencing Center for Infectious Disease"/>
            <person name="Wu L."/>
            <person name="Ma J."/>
        </authorList>
    </citation>
    <scope>NUCLEOTIDE SEQUENCE [LARGE SCALE GENOMIC DNA]</scope>
    <source>
        <strain evidence="3">JCM 17939</strain>
    </source>
</reference>
<gene>
    <name evidence="2" type="ORF">GCM10023196_075870</name>
</gene>
<proteinExistence type="predicted"/>
<dbReference type="Proteomes" id="UP001501442">
    <property type="component" value="Unassembled WGS sequence"/>
</dbReference>
<protein>
    <recommendedName>
        <fullName evidence="4">Peptidase C51 domain-containing protein</fullName>
    </recommendedName>
</protein>